<evidence type="ECO:0000256" key="5">
    <source>
        <dbReference type="ARBA" id="ARBA00022970"/>
    </source>
</evidence>
<dbReference type="SUPFAM" id="SSF52540">
    <property type="entry name" value="P-loop containing nucleoside triphosphate hydrolases"/>
    <property type="match status" value="2"/>
</dbReference>
<gene>
    <name evidence="8" type="ORF">GCM10023318_39820</name>
</gene>
<dbReference type="EMBL" id="BAABJM010000003">
    <property type="protein sequence ID" value="GAA5059384.1"/>
    <property type="molecule type" value="Genomic_DNA"/>
</dbReference>
<evidence type="ECO:0000256" key="4">
    <source>
        <dbReference type="ARBA" id="ARBA00022840"/>
    </source>
</evidence>
<evidence type="ECO:0000313" key="8">
    <source>
        <dbReference type="EMBL" id="GAA5059384.1"/>
    </source>
</evidence>
<evidence type="ECO:0000256" key="6">
    <source>
        <dbReference type="SAM" id="MobiDB-lite"/>
    </source>
</evidence>
<feature type="compositionally biased region" description="Low complexity" evidence="6">
    <location>
        <begin position="333"/>
        <end position="348"/>
    </location>
</feature>
<evidence type="ECO:0000259" key="7">
    <source>
        <dbReference type="PROSITE" id="PS50893"/>
    </source>
</evidence>
<comment type="similarity">
    <text evidence="1">Belongs to the ABC transporter superfamily.</text>
</comment>
<keyword evidence="4" id="KW-0067">ATP-binding</keyword>
<comment type="caution">
    <text evidence="8">The sequence shown here is derived from an EMBL/GenBank/DDBJ whole genome shotgun (WGS) entry which is preliminary data.</text>
</comment>
<dbReference type="InterPro" id="IPR052156">
    <property type="entry name" value="BCAA_Transport_ATP-bd_LivF"/>
</dbReference>
<keyword evidence="5" id="KW-0029">Amino-acid transport</keyword>
<dbReference type="SMART" id="SM00382">
    <property type="entry name" value="AAA"/>
    <property type="match status" value="2"/>
</dbReference>
<dbReference type="Pfam" id="PF00005">
    <property type="entry name" value="ABC_tran"/>
    <property type="match status" value="2"/>
</dbReference>
<dbReference type="CDD" id="cd03224">
    <property type="entry name" value="ABC_TM1139_LivF_branched"/>
    <property type="match status" value="1"/>
</dbReference>
<accession>A0ABP9KI46</accession>
<evidence type="ECO:0000313" key="9">
    <source>
        <dbReference type="Proteomes" id="UP001500603"/>
    </source>
</evidence>
<name>A0ABP9KI46_9NOCA</name>
<dbReference type="InterPro" id="IPR027417">
    <property type="entry name" value="P-loop_NTPase"/>
</dbReference>
<evidence type="ECO:0000256" key="3">
    <source>
        <dbReference type="ARBA" id="ARBA00022741"/>
    </source>
</evidence>
<dbReference type="InterPro" id="IPR003439">
    <property type="entry name" value="ABC_transporter-like_ATP-bd"/>
</dbReference>
<dbReference type="Pfam" id="PF12399">
    <property type="entry name" value="BCA_ABC_TP_C"/>
    <property type="match status" value="1"/>
</dbReference>
<reference evidence="9" key="1">
    <citation type="journal article" date="2019" name="Int. J. Syst. Evol. Microbiol.">
        <title>The Global Catalogue of Microorganisms (GCM) 10K type strain sequencing project: providing services to taxonomists for standard genome sequencing and annotation.</title>
        <authorList>
            <consortium name="The Broad Institute Genomics Platform"/>
            <consortium name="The Broad Institute Genome Sequencing Center for Infectious Disease"/>
            <person name="Wu L."/>
            <person name="Ma J."/>
        </authorList>
    </citation>
    <scope>NUCLEOTIDE SEQUENCE [LARGE SCALE GENOMIC DNA]</scope>
    <source>
        <strain evidence="9">JCM 18298</strain>
    </source>
</reference>
<keyword evidence="9" id="KW-1185">Reference proteome</keyword>
<organism evidence="8 9">
    <name type="scientific">Nocardia callitridis</name>
    <dbReference type="NCBI Taxonomy" id="648753"/>
    <lineage>
        <taxon>Bacteria</taxon>
        <taxon>Bacillati</taxon>
        <taxon>Actinomycetota</taxon>
        <taxon>Actinomycetes</taxon>
        <taxon>Mycobacteriales</taxon>
        <taxon>Nocardiaceae</taxon>
        <taxon>Nocardia</taxon>
    </lineage>
</organism>
<protein>
    <recommendedName>
        <fullName evidence="7">ABC transporter domain-containing protein</fullName>
    </recommendedName>
</protein>
<dbReference type="PROSITE" id="PS50893">
    <property type="entry name" value="ABC_TRANSPORTER_2"/>
    <property type="match status" value="2"/>
</dbReference>
<evidence type="ECO:0000256" key="1">
    <source>
        <dbReference type="ARBA" id="ARBA00005417"/>
    </source>
</evidence>
<feature type="domain" description="ABC transporter" evidence="7">
    <location>
        <begin position="47"/>
        <end position="294"/>
    </location>
</feature>
<evidence type="ECO:0000256" key="2">
    <source>
        <dbReference type="ARBA" id="ARBA00022448"/>
    </source>
</evidence>
<feature type="domain" description="ABC transporter" evidence="7">
    <location>
        <begin position="395"/>
        <end position="629"/>
    </location>
</feature>
<proteinExistence type="inferred from homology"/>
<dbReference type="CDD" id="cd03219">
    <property type="entry name" value="ABC_Mj1267_LivG_branched"/>
    <property type="match status" value="1"/>
</dbReference>
<dbReference type="PANTHER" id="PTHR43820">
    <property type="entry name" value="HIGH-AFFINITY BRANCHED-CHAIN AMINO ACID TRANSPORT ATP-BINDING PROTEIN LIVF"/>
    <property type="match status" value="1"/>
</dbReference>
<feature type="region of interest" description="Disordered" evidence="6">
    <location>
        <begin position="306"/>
        <end position="390"/>
    </location>
</feature>
<dbReference type="InterPro" id="IPR017871">
    <property type="entry name" value="ABC_transporter-like_CS"/>
</dbReference>
<dbReference type="InterPro" id="IPR003593">
    <property type="entry name" value="AAA+_ATPase"/>
</dbReference>
<dbReference type="PANTHER" id="PTHR43820:SF4">
    <property type="entry name" value="HIGH-AFFINITY BRANCHED-CHAIN AMINO ACID TRANSPORT ATP-BINDING PROTEIN LIVF"/>
    <property type="match status" value="1"/>
</dbReference>
<dbReference type="InterPro" id="IPR032823">
    <property type="entry name" value="BCA_ABC_TP_C"/>
</dbReference>
<feature type="compositionally biased region" description="Low complexity" evidence="6">
    <location>
        <begin position="360"/>
        <end position="372"/>
    </location>
</feature>
<keyword evidence="2" id="KW-0813">Transport</keyword>
<sequence length="630" mass="67300">MTERDDNAEDNLVDLTAVLPELADAEAVADAVAPTRAIEAEVGAPLLKTEDLTVRFGGLTALDQVSFEIRRGEILGLIGPNGAGKTTCFNAITGVYRPSSGLVSFDGKPLTKTKRNAITRLGIARTFQNVRLFGEMTALENVVVGTDARHRTSVPGAVFRTPRHRREERDAIERGMALLEFVGIAPRAVEKARNLSYGDQRRLEIARALATEPKLLCLDEPAAGFNPSEKFALMELIRKIRDDGFTVLLIEHDMRLVMGVTDRIVVLEFGRKIAEGLPADIRENPDVIAAYLGVPDADGVEVERARQAGHEETDTGTSVEGGAQRATAESVVPESGTPSSTAATTGSGTSEGGARRAKEGAATPQAVAAVDGPVGGDGRHAGSAPERAATTETLLEVEDVVVEYGRIRALHGISLRVADGELVTLLGANGAGKTTTMRALSGLLPLAGGRILFEGRDITGMKAHERVGTGLIQAPEGRGVFPGMTVQENLDMGCYGRPFRRKADYQRTLDWVFELFPRLLERRKQVGGTMSGGEQQMLAIGRSLMARPRLLLLDEPSMGLAPMVIQQIFRIISQINEQGTTVLLVEQNAQQALARSDRAYILETGAVTKTGAGAELLADPSVEAAYLGVG</sequence>
<dbReference type="Proteomes" id="UP001500603">
    <property type="component" value="Unassembled WGS sequence"/>
</dbReference>
<dbReference type="Gene3D" id="3.40.50.300">
    <property type="entry name" value="P-loop containing nucleotide triphosphate hydrolases"/>
    <property type="match status" value="2"/>
</dbReference>
<keyword evidence="3" id="KW-0547">Nucleotide-binding</keyword>
<dbReference type="PROSITE" id="PS00211">
    <property type="entry name" value="ABC_TRANSPORTER_1"/>
    <property type="match status" value="2"/>
</dbReference>